<keyword evidence="2" id="KW-1185">Reference proteome</keyword>
<dbReference type="AlphaFoldDB" id="A0A392PPR4"/>
<evidence type="ECO:0000313" key="2">
    <source>
        <dbReference type="Proteomes" id="UP000265520"/>
    </source>
</evidence>
<evidence type="ECO:0000313" key="1">
    <source>
        <dbReference type="EMBL" id="MCI13296.1"/>
    </source>
</evidence>
<comment type="caution">
    <text evidence="1">The sequence shown here is derived from an EMBL/GenBank/DDBJ whole genome shotgun (WGS) entry which is preliminary data.</text>
</comment>
<name>A0A392PPR4_9FABA</name>
<proteinExistence type="predicted"/>
<dbReference type="Proteomes" id="UP000265520">
    <property type="component" value="Unassembled WGS sequence"/>
</dbReference>
<feature type="non-terminal residue" evidence="1">
    <location>
        <position position="1"/>
    </location>
</feature>
<reference evidence="1 2" key="1">
    <citation type="journal article" date="2018" name="Front. Plant Sci.">
        <title>Red Clover (Trifolium pratense) and Zigzag Clover (T. medium) - A Picture of Genomic Similarities and Differences.</title>
        <authorList>
            <person name="Dluhosova J."/>
            <person name="Istvanek J."/>
            <person name="Nedelnik J."/>
            <person name="Repkova J."/>
        </authorList>
    </citation>
    <scope>NUCLEOTIDE SEQUENCE [LARGE SCALE GENOMIC DNA]</scope>
    <source>
        <strain evidence="2">cv. 10/8</strain>
        <tissue evidence="1">Leaf</tissue>
    </source>
</reference>
<accession>A0A392PPR4</accession>
<feature type="non-terminal residue" evidence="1">
    <location>
        <position position="120"/>
    </location>
</feature>
<organism evidence="1 2">
    <name type="scientific">Trifolium medium</name>
    <dbReference type="NCBI Taxonomy" id="97028"/>
    <lineage>
        <taxon>Eukaryota</taxon>
        <taxon>Viridiplantae</taxon>
        <taxon>Streptophyta</taxon>
        <taxon>Embryophyta</taxon>
        <taxon>Tracheophyta</taxon>
        <taxon>Spermatophyta</taxon>
        <taxon>Magnoliopsida</taxon>
        <taxon>eudicotyledons</taxon>
        <taxon>Gunneridae</taxon>
        <taxon>Pentapetalae</taxon>
        <taxon>rosids</taxon>
        <taxon>fabids</taxon>
        <taxon>Fabales</taxon>
        <taxon>Fabaceae</taxon>
        <taxon>Papilionoideae</taxon>
        <taxon>50 kb inversion clade</taxon>
        <taxon>NPAAA clade</taxon>
        <taxon>Hologalegina</taxon>
        <taxon>IRL clade</taxon>
        <taxon>Trifolieae</taxon>
        <taxon>Trifolium</taxon>
    </lineage>
</organism>
<dbReference type="EMBL" id="LXQA010087698">
    <property type="protein sequence ID" value="MCI13296.1"/>
    <property type="molecule type" value="Genomic_DNA"/>
</dbReference>
<protein>
    <submittedName>
        <fullName evidence="1">Uncharacterized protein</fullName>
    </submittedName>
</protein>
<sequence>EATGKKPWPNLPPQLLSYIGRQPDVLDNISYPGSMKALRLASRRCQSNMKNPQLAELVDVGISDWSAQCEITMRYINIHIREEYYWPHCGCGHGAVVSGRNSPSEYILRDIASRVCWHVA</sequence>